<dbReference type="Proteomes" id="UP000201613">
    <property type="component" value="Unassembled WGS sequence"/>
</dbReference>
<dbReference type="AlphaFoldDB" id="A0A238LD78"/>
<reference evidence="6 7" key="1">
    <citation type="submission" date="2017-05" db="EMBL/GenBank/DDBJ databases">
        <authorList>
            <person name="Song R."/>
            <person name="Chenine A.L."/>
            <person name="Ruprecht R.M."/>
        </authorList>
    </citation>
    <scope>NUCLEOTIDE SEQUENCE [LARGE SCALE GENOMIC DNA]</scope>
    <source>
        <strain evidence="6 7">CECT 8899</strain>
    </source>
</reference>
<feature type="transmembrane region" description="Helical" evidence="4">
    <location>
        <begin position="107"/>
        <end position="131"/>
    </location>
</feature>
<feature type="domain" description="Major facilitator superfamily (MFS) profile" evidence="5">
    <location>
        <begin position="13"/>
        <end position="397"/>
    </location>
</feature>
<protein>
    <submittedName>
        <fullName evidence="6">Major Facilitator Superfamily protein</fullName>
    </submittedName>
</protein>
<feature type="transmembrane region" description="Helical" evidence="4">
    <location>
        <begin position="12"/>
        <end position="33"/>
    </location>
</feature>
<evidence type="ECO:0000259" key="5">
    <source>
        <dbReference type="PROSITE" id="PS50850"/>
    </source>
</evidence>
<dbReference type="InterPro" id="IPR036259">
    <property type="entry name" value="MFS_trans_sf"/>
</dbReference>
<dbReference type="InterPro" id="IPR020846">
    <property type="entry name" value="MFS_dom"/>
</dbReference>
<dbReference type="PROSITE" id="PS50850">
    <property type="entry name" value="MFS"/>
    <property type="match status" value="1"/>
</dbReference>
<dbReference type="RefSeq" id="WP_245820476.1">
    <property type="nucleotide sequence ID" value="NZ_FXZK01000002.1"/>
</dbReference>
<dbReference type="InterPro" id="IPR050327">
    <property type="entry name" value="Proton-linked_MCT"/>
</dbReference>
<accession>A0A238LD78</accession>
<evidence type="ECO:0000313" key="7">
    <source>
        <dbReference type="Proteomes" id="UP000201613"/>
    </source>
</evidence>
<dbReference type="EMBL" id="FXZK01000002">
    <property type="protein sequence ID" value="SMY07571.1"/>
    <property type="molecule type" value="Genomic_DNA"/>
</dbReference>
<keyword evidence="2 4" id="KW-1133">Transmembrane helix</keyword>
<dbReference type="Gene3D" id="1.20.1250.20">
    <property type="entry name" value="MFS general substrate transporter like domains"/>
    <property type="match status" value="2"/>
</dbReference>
<keyword evidence="1 4" id="KW-0812">Transmembrane</keyword>
<proteinExistence type="predicted"/>
<feature type="transmembrane region" description="Helical" evidence="4">
    <location>
        <begin position="82"/>
        <end position="101"/>
    </location>
</feature>
<evidence type="ECO:0000256" key="4">
    <source>
        <dbReference type="SAM" id="Phobius"/>
    </source>
</evidence>
<feature type="transmembrane region" description="Helical" evidence="4">
    <location>
        <begin position="53"/>
        <end position="75"/>
    </location>
</feature>
<evidence type="ECO:0000256" key="2">
    <source>
        <dbReference type="ARBA" id="ARBA00022989"/>
    </source>
</evidence>
<feature type="transmembrane region" description="Helical" evidence="4">
    <location>
        <begin position="211"/>
        <end position="232"/>
    </location>
</feature>
<feature type="transmembrane region" description="Helical" evidence="4">
    <location>
        <begin position="369"/>
        <end position="393"/>
    </location>
</feature>
<feature type="transmembrane region" description="Helical" evidence="4">
    <location>
        <begin position="306"/>
        <end position="326"/>
    </location>
</feature>
<feature type="transmembrane region" description="Helical" evidence="4">
    <location>
        <begin position="138"/>
        <end position="160"/>
    </location>
</feature>
<keyword evidence="3 4" id="KW-0472">Membrane</keyword>
<feature type="transmembrane region" description="Helical" evidence="4">
    <location>
        <begin position="172"/>
        <end position="190"/>
    </location>
</feature>
<gene>
    <name evidence="6" type="ORF">LOM8899_01707</name>
</gene>
<evidence type="ECO:0000256" key="1">
    <source>
        <dbReference type="ARBA" id="ARBA00022692"/>
    </source>
</evidence>
<dbReference type="PANTHER" id="PTHR11360">
    <property type="entry name" value="MONOCARBOXYLATE TRANSPORTER"/>
    <property type="match status" value="1"/>
</dbReference>
<dbReference type="InterPro" id="IPR011701">
    <property type="entry name" value="MFS"/>
</dbReference>
<evidence type="ECO:0000256" key="3">
    <source>
        <dbReference type="ARBA" id="ARBA00023136"/>
    </source>
</evidence>
<sequence>MSTMQAAPEPRYRWIVVIAAALLLGIAMGMLVNGLSAFLVPLEMQFGWERADVAAINSFGLIGIALGGIVMGFLADRMATQTVCLIGATSLSVALLVAAHAQTLWQFYSLFFLAGAIGGGALFAPVIALVGGWFRTGAGLAIGIASAGQALGQGLVPYAAGYLIEVSGWQNALTYLGVFSALTLFPLSLLMREAPKAPLAAAGATKPAARLPSWIVLPALSIAVLGCCSAMAVPLMHLVPLIQGVCGVGAEAGGPLLVMLVAAIGGRIFFGRLADIIGPLRAWMAATAWQTVLMLGFVLVGTMEAFWLYAPLYGFGYGGVMTGVLISVRALAPEARRASATGIVLAFGWMGHAFGGWQGGLSFDITGAYFWAFANAVMFGLVNLAIVGAIYLATQRRAAAI</sequence>
<organism evidence="6 7">
    <name type="scientific">Flavimaricola marinus</name>
    <dbReference type="NCBI Taxonomy" id="1819565"/>
    <lineage>
        <taxon>Bacteria</taxon>
        <taxon>Pseudomonadati</taxon>
        <taxon>Pseudomonadota</taxon>
        <taxon>Alphaproteobacteria</taxon>
        <taxon>Rhodobacterales</taxon>
        <taxon>Paracoccaceae</taxon>
        <taxon>Flavimaricola</taxon>
    </lineage>
</organism>
<dbReference type="GO" id="GO:0022857">
    <property type="term" value="F:transmembrane transporter activity"/>
    <property type="evidence" value="ECO:0007669"/>
    <property type="project" value="InterPro"/>
</dbReference>
<dbReference type="PANTHER" id="PTHR11360:SF290">
    <property type="entry name" value="MONOCARBOXYLATE MFS PERMEASE"/>
    <property type="match status" value="1"/>
</dbReference>
<feature type="transmembrane region" description="Helical" evidence="4">
    <location>
        <begin position="252"/>
        <end position="270"/>
    </location>
</feature>
<name>A0A238LD78_9RHOB</name>
<feature type="transmembrane region" description="Helical" evidence="4">
    <location>
        <begin position="282"/>
        <end position="300"/>
    </location>
</feature>
<dbReference type="Pfam" id="PF07690">
    <property type="entry name" value="MFS_1"/>
    <property type="match status" value="1"/>
</dbReference>
<evidence type="ECO:0000313" key="6">
    <source>
        <dbReference type="EMBL" id="SMY07571.1"/>
    </source>
</evidence>
<dbReference type="SUPFAM" id="SSF103473">
    <property type="entry name" value="MFS general substrate transporter"/>
    <property type="match status" value="1"/>
</dbReference>
<feature type="transmembrane region" description="Helical" evidence="4">
    <location>
        <begin position="338"/>
        <end position="357"/>
    </location>
</feature>
<keyword evidence="7" id="KW-1185">Reference proteome</keyword>